<evidence type="ECO:0000256" key="5">
    <source>
        <dbReference type="ARBA" id="ARBA00023136"/>
    </source>
</evidence>
<evidence type="ECO:0000259" key="8">
    <source>
        <dbReference type="Pfam" id="PF00892"/>
    </source>
</evidence>
<organism evidence="9 10">
    <name type="scientific">Streptomyces taklimakanensis</name>
    <dbReference type="NCBI Taxonomy" id="2569853"/>
    <lineage>
        <taxon>Bacteria</taxon>
        <taxon>Bacillati</taxon>
        <taxon>Actinomycetota</taxon>
        <taxon>Actinomycetes</taxon>
        <taxon>Kitasatosporales</taxon>
        <taxon>Streptomycetaceae</taxon>
        <taxon>Streptomyces</taxon>
    </lineage>
</organism>
<dbReference type="EMBL" id="WIXO01000001">
    <property type="protein sequence ID" value="MTE22078.1"/>
    <property type="molecule type" value="Genomic_DNA"/>
</dbReference>
<feature type="compositionally biased region" description="Low complexity" evidence="6">
    <location>
        <begin position="31"/>
        <end position="51"/>
    </location>
</feature>
<dbReference type="AlphaFoldDB" id="A0A6G2BII3"/>
<evidence type="ECO:0000313" key="10">
    <source>
        <dbReference type="Proteomes" id="UP000473014"/>
    </source>
</evidence>
<dbReference type="Proteomes" id="UP000473014">
    <property type="component" value="Unassembled WGS sequence"/>
</dbReference>
<dbReference type="PANTHER" id="PTHR32322:SF2">
    <property type="entry name" value="EAMA DOMAIN-CONTAINING PROTEIN"/>
    <property type="match status" value="1"/>
</dbReference>
<feature type="transmembrane region" description="Helical" evidence="7">
    <location>
        <begin position="211"/>
        <end position="229"/>
    </location>
</feature>
<evidence type="ECO:0000256" key="1">
    <source>
        <dbReference type="ARBA" id="ARBA00004141"/>
    </source>
</evidence>
<feature type="domain" description="EamA" evidence="8">
    <location>
        <begin position="53"/>
        <end position="199"/>
    </location>
</feature>
<keyword evidence="10" id="KW-1185">Reference proteome</keyword>
<feature type="transmembrane region" description="Helical" evidence="7">
    <location>
        <begin position="322"/>
        <end position="343"/>
    </location>
</feature>
<dbReference type="InterPro" id="IPR000620">
    <property type="entry name" value="EamA_dom"/>
</dbReference>
<evidence type="ECO:0000256" key="4">
    <source>
        <dbReference type="ARBA" id="ARBA00022989"/>
    </source>
</evidence>
<feature type="transmembrane region" description="Helical" evidence="7">
    <location>
        <begin position="268"/>
        <end position="287"/>
    </location>
</feature>
<name>A0A6G2BII3_9ACTN</name>
<feature type="compositionally biased region" description="Basic residues" evidence="6">
    <location>
        <begin position="1"/>
        <end position="11"/>
    </location>
</feature>
<gene>
    <name evidence="9" type="ORF">F0L17_23805</name>
</gene>
<keyword evidence="3 7" id="KW-0812">Transmembrane</keyword>
<evidence type="ECO:0000313" key="9">
    <source>
        <dbReference type="EMBL" id="MTE22078.1"/>
    </source>
</evidence>
<keyword evidence="5 7" id="KW-0472">Membrane</keyword>
<feature type="transmembrane region" description="Helical" evidence="7">
    <location>
        <begin position="159"/>
        <end position="176"/>
    </location>
</feature>
<dbReference type="Pfam" id="PF00892">
    <property type="entry name" value="EamA"/>
    <property type="match status" value="1"/>
</dbReference>
<reference evidence="9 10" key="1">
    <citation type="submission" date="2019-11" db="EMBL/GenBank/DDBJ databases">
        <authorList>
            <person name="Yuan L."/>
        </authorList>
    </citation>
    <scope>NUCLEOTIDE SEQUENCE [LARGE SCALE GENOMIC DNA]</scope>
    <source>
        <strain evidence="9 10">TRM43335</strain>
    </source>
</reference>
<evidence type="ECO:0000256" key="7">
    <source>
        <dbReference type="SAM" id="Phobius"/>
    </source>
</evidence>
<dbReference type="InterPro" id="IPR050638">
    <property type="entry name" value="AA-Vitamin_Transporters"/>
</dbReference>
<accession>A0A6G2BII3</accession>
<dbReference type="InterPro" id="IPR037185">
    <property type="entry name" value="EmrE-like"/>
</dbReference>
<dbReference type="GO" id="GO:0016020">
    <property type="term" value="C:membrane"/>
    <property type="evidence" value="ECO:0007669"/>
    <property type="project" value="UniProtKB-SubCell"/>
</dbReference>
<comment type="caution">
    <text evidence="9">The sequence shown here is derived from an EMBL/GenBank/DDBJ whole genome shotgun (WGS) entry which is preliminary data.</text>
</comment>
<proteinExistence type="inferred from homology"/>
<feature type="transmembrane region" description="Helical" evidence="7">
    <location>
        <begin position="55"/>
        <end position="76"/>
    </location>
</feature>
<feature type="transmembrane region" description="Helical" evidence="7">
    <location>
        <begin position="129"/>
        <end position="147"/>
    </location>
</feature>
<sequence>MGRRVRRRRPRTSTAGLPRRAEGRVNQSAHGVRPGTPARPGPGASRPDPRRAGAAFALGGIAFWSTNALAGSSALATLDLGIVLFLQFASGTLALGVVETVVRTRSRRRPPSAGSTPLRQTPTRGDWRTAIWVGTLGFGGTMTFQYVGFAYAPVVESNIIAYGWPMFAAVWLAVTVRNKSTAASLVFAFVGFTGVAMMTLVQGGHSASGSPLGYVSALLSALFMAFYTLGVGRTRVPARRVMIIGGTVACCSSLVIALATGADWTPTTAWWAMIYVGVGPCAAGYLLWSVGMTRSHGRLAPLGYATPLLSTCVLLLDGRTFGGTIAAAGAACVLLCTVGVLVVDGRSASSRL</sequence>
<keyword evidence="4 7" id="KW-1133">Transmembrane helix</keyword>
<protein>
    <submittedName>
        <fullName evidence="9">EamA family transporter</fullName>
    </submittedName>
</protein>
<evidence type="ECO:0000256" key="3">
    <source>
        <dbReference type="ARBA" id="ARBA00022692"/>
    </source>
</evidence>
<dbReference type="SUPFAM" id="SSF103481">
    <property type="entry name" value="Multidrug resistance efflux transporter EmrE"/>
    <property type="match status" value="1"/>
</dbReference>
<comment type="similarity">
    <text evidence="2">Belongs to the EamA transporter family.</text>
</comment>
<feature type="transmembrane region" description="Helical" evidence="7">
    <location>
        <begin position="241"/>
        <end position="262"/>
    </location>
</feature>
<feature type="transmembrane region" description="Helical" evidence="7">
    <location>
        <begin position="183"/>
        <end position="205"/>
    </location>
</feature>
<feature type="transmembrane region" description="Helical" evidence="7">
    <location>
        <begin position="299"/>
        <end position="316"/>
    </location>
</feature>
<feature type="region of interest" description="Disordered" evidence="6">
    <location>
        <begin position="1"/>
        <end position="51"/>
    </location>
</feature>
<evidence type="ECO:0000256" key="2">
    <source>
        <dbReference type="ARBA" id="ARBA00007362"/>
    </source>
</evidence>
<dbReference type="PANTHER" id="PTHR32322">
    <property type="entry name" value="INNER MEMBRANE TRANSPORTER"/>
    <property type="match status" value="1"/>
</dbReference>
<evidence type="ECO:0000256" key="6">
    <source>
        <dbReference type="SAM" id="MobiDB-lite"/>
    </source>
</evidence>
<comment type="subcellular location">
    <subcellularLocation>
        <location evidence="1">Membrane</location>
        <topology evidence="1">Multi-pass membrane protein</topology>
    </subcellularLocation>
</comment>
<feature type="transmembrane region" description="Helical" evidence="7">
    <location>
        <begin position="82"/>
        <end position="102"/>
    </location>
</feature>